<reference evidence="2 3" key="1">
    <citation type="submission" date="2019-03" db="EMBL/GenBank/DDBJ databases">
        <title>Genomic Encyclopedia of Type Strains, Phase IV (KMG-IV): sequencing the most valuable type-strain genomes for metagenomic binning, comparative biology and taxonomic classification.</title>
        <authorList>
            <person name="Goeker M."/>
        </authorList>
    </citation>
    <scope>NUCLEOTIDE SEQUENCE [LARGE SCALE GENOMIC DNA]</scope>
    <source>
        <strain evidence="2 3">DSM 23802</strain>
    </source>
</reference>
<dbReference type="InterPro" id="IPR021124">
    <property type="entry name" value="CRISPR-assoc_prot_Cas5"/>
</dbReference>
<dbReference type="InterPro" id="IPR013421">
    <property type="entry name" value="CRISPR-assoc_prot_Cas5_HALMA"/>
</dbReference>
<comment type="caution">
    <text evidence="2">The sequence shown here is derived from an EMBL/GenBank/DDBJ whole genome shotgun (WGS) entry which is preliminary data.</text>
</comment>
<dbReference type="Pfam" id="PF09704">
    <property type="entry name" value="Cas_Cas5d"/>
    <property type="match status" value="1"/>
</dbReference>
<dbReference type="Gene3D" id="3.30.70.2660">
    <property type="match status" value="1"/>
</dbReference>
<gene>
    <name evidence="2" type="ORF">EDD72_12532</name>
</gene>
<dbReference type="GO" id="GO:0043571">
    <property type="term" value="P:maintenance of CRISPR repeat elements"/>
    <property type="evidence" value="ECO:0007669"/>
    <property type="project" value="InterPro"/>
</dbReference>
<dbReference type="InterPro" id="IPR013422">
    <property type="entry name" value="CRISPR-assoc_prot_Cas5_N"/>
</dbReference>
<dbReference type="GO" id="GO:0051607">
    <property type="term" value="P:defense response to virus"/>
    <property type="evidence" value="ECO:0007669"/>
    <property type="project" value="UniProtKB-KW"/>
</dbReference>
<dbReference type="EMBL" id="SMAB01000025">
    <property type="protein sequence ID" value="TCS78788.1"/>
    <property type="molecule type" value="Genomic_DNA"/>
</dbReference>
<dbReference type="OrthoDB" id="1805474at2"/>
<dbReference type="AlphaFoldDB" id="A0A4R3K7K8"/>
<organism evidence="2 3">
    <name type="scientific">Tepidibacillus fermentans</name>
    <dbReference type="NCBI Taxonomy" id="1281767"/>
    <lineage>
        <taxon>Bacteria</taxon>
        <taxon>Bacillati</taxon>
        <taxon>Bacillota</taxon>
        <taxon>Bacilli</taxon>
        <taxon>Bacillales</taxon>
        <taxon>Bacillaceae</taxon>
        <taxon>Tepidibacillus</taxon>
    </lineage>
</organism>
<proteinExistence type="predicted"/>
<evidence type="ECO:0000313" key="2">
    <source>
        <dbReference type="EMBL" id="TCS78788.1"/>
    </source>
</evidence>
<name>A0A4R3K7K8_9BACI</name>
<evidence type="ECO:0000313" key="3">
    <source>
        <dbReference type="Proteomes" id="UP000295788"/>
    </source>
</evidence>
<dbReference type="NCBIfam" id="TIGR02592">
    <property type="entry name" value="cas_Cas5h"/>
    <property type="match status" value="1"/>
</dbReference>
<accession>A0A4R3K7K8</accession>
<dbReference type="Proteomes" id="UP000295788">
    <property type="component" value="Unassembled WGS sequence"/>
</dbReference>
<sequence>MKLLSFHLRGKMAHFRRYYSNSSALTYSVPPRTTIIGMIAGLLGLERDSYYEMFSLEQCHISIVNREPIKKMIQKMNLLKIENTNDFNGSQEYHSQTATEIILPQNIRTGFIDYHIYFHHQDHSIMNQLEQLLTKSKFGYTSLGISFALGTAQHLGWIEYEGIVEGVERESNDFVRISSIIPTKWVKQINFSEMNGNGYRLIKEEIPIEFDKNRRITGKGIGNMIINLSPNPIFIKISKYVQLNDGTSITWVE</sequence>
<evidence type="ECO:0000256" key="1">
    <source>
        <dbReference type="ARBA" id="ARBA00023118"/>
    </source>
</evidence>
<protein>
    <submittedName>
        <fullName evidence="2">CRISPR-associated protein Cas5h</fullName>
    </submittedName>
</protein>
<dbReference type="RefSeq" id="WP_132770488.1">
    <property type="nucleotide sequence ID" value="NZ_SMAB01000025.1"/>
</dbReference>
<keyword evidence="1" id="KW-0051">Antiviral defense</keyword>
<dbReference type="NCBIfam" id="TIGR02593">
    <property type="entry name" value="CRISPR_cas5"/>
    <property type="match status" value="1"/>
</dbReference>
<keyword evidence="3" id="KW-1185">Reference proteome</keyword>